<keyword evidence="4" id="KW-0808">Transferase</keyword>
<evidence type="ECO:0000313" key="9">
    <source>
        <dbReference type="Proteomes" id="UP001230220"/>
    </source>
</evidence>
<dbReference type="EMBL" id="JAUSUR010000007">
    <property type="protein sequence ID" value="MDQ0362726.1"/>
    <property type="molecule type" value="Genomic_DNA"/>
</dbReference>
<keyword evidence="6" id="KW-0418">Kinase</keyword>
<evidence type="ECO:0000256" key="4">
    <source>
        <dbReference type="ARBA" id="ARBA00022679"/>
    </source>
</evidence>
<dbReference type="Gene3D" id="2.70.70.10">
    <property type="entry name" value="Glucose Permease (Domain IIA)"/>
    <property type="match status" value="1"/>
</dbReference>
<dbReference type="PANTHER" id="PTHR45008">
    <property type="entry name" value="PTS SYSTEM GLUCOSE-SPECIFIC EIIA COMPONENT"/>
    <property type="match status" value="1"/>
</dbReference>
<evidence type="ECO:0000256" key="3">
    <source>
        <dbReference type="ARBA" id="ARBA00022597"/>
    </source>
</evidence>
<dbReference type="PROSITE" id="PS00371">
    <property type="entry name" value="PTS_EIIA_TYPE_1_HIS"/>
    <property type="match status" value="1"/>
</dbReference>
<organism evidence="8 9">
    <name type="scientific">Breznakia pachnodae</name>
    <dbReference type="NCBI Taxonomy" id="265178"/>
    <lineage>
        <taxon>Bacteria</taxon>
        <taxon>Bacillati</taxon>
        <taxon>Bacillota</taxon>
        <taxon>Erysipelotrichia</taxon>
        <taxon>Erysipelotrichales</taxon>
        <taxon>Erysipelotrichaceae</taxon>
        <taxon>Breznakia</taxon>
    </lineage>
</organism>
<reference evidence="8 9" key="1">
    <citation type="submission" date="2023-07" db="EMBL/GenBank/DDBJ databases">
        <title>Genomic Encyclopedia of Type Strains, Phase IV (KMG-IV): sequencing the most valuable type-strain genomes for metagenomic binning, comparative biology and taxonomic classification.</title>
        <authorList>
            <person name="Goeker M."/>
        </authorList>
    </citation>
    <scope>NUCLEOTIDE SEQUENCE [LARGE SCALE GENOMIC DNA]</scope>
    <source>
        <strain evidence="8 9">DSM 16784</strain>
    </source>
</reference>
<name>A0ABU0E7B5_9FIRM</name>
<evidence type="ECO:0000313" key="8">
    <source>
        <dbReference type="EMBL" id="MDQ0362726.1"/>
    </source>
</evidence>
<dbReference type="RefSeq" id="WP_307410644.1">
    <property type="nucleotide sequence ID" value="NZ_JAUSUR010000007.1"/>
</dbReference>
<protein>
    <submittedName>
        <fullName evidence="8">Glucose-specific phosphotransferase system IIA component</fullName>
    </submittedName>
</protein>
<evidence type="ECO:0000256" key="5">
    <source>
        <dbReference type="ARBA" id="ARBA00022683"/>
    </source>
</evidence>
<feature type="domain" description="PTS EIIA type-1" evidence="7">
    <location>
        <begin position="27"/>
        <end position="131"/>
    </location>
</feature>
<gene>
    <name evidence="8" type="ORF">J2S15_003480</name>
</gene>
<evidence type="ECO:0000256" key="2">
    <source>
        <dbReference type="ARBA" id="ARBA00022448"/>
    </source>
</evidence>
<sequence length="156" mass="17444">MMFKRSHRPEVFSPVDGTYVKQENINDSTYSTDVMGIGCGIYPDNNVISSPIDGEVIMVFPTGHAVGIKRKDGLEILIHVGIDTVNLRGDGFTTLVKQGEKVKEGDELVRFDKDKILNNDLDPTVIMIFTNSKTFNITMCNKNDKITVRDVISYVK</sequence>
<accession>A0ABU0E7B5</accession>
<keyword evidence="5" id="KW-0598">Phosphotransferase system</keyword>
<proteinExistence type="predicted"/>
<comment type="caution">
    <text evidence="8">The sequence shown here is derived from an EMBL/GenBank/DDBJ whole genome shotgun (WGS) entry which is preliminary data.</text>
</comment>
<evidence type="ECO:0000256" key="1">
    <source>
        <dbReference type="ARBA" id="ARBA00004496"/>
    </source>
</evidence>
<dbReference type="SUPFAM" id="SSF51261">
    <property type="entry name" value="Duplicated hybrid motif"/>
    <property type="match status" value="1"/>
</dbReference>
<dbReference type="InterPro" id="IPR050890">
    <property type="entry name" value="PTS_EIIA_component"/>
</dbReference>
<dbReference type="NCBIfam" id="TIGR00830">
    <property type="entry name" value="PTBA"/>
    <property type="match status" value="1"/>
</dbReference>
<comment type="subcellular location">
    <subcellularLocation>
        <location evidence="1">Cytoplasm</location>
    </subcellularLocation>
</comment>
<keyword evidence="3" id="KW-0762">Sugar transport</keyword>
<evidence type="ECO:0000259" key="7">
    <source>
        <dbReference type="PROSITE" id="PS51093"/>
    </source>
</evidence>
<dbReference type="InterPro" id="IPR011055">
    <property type="entry name" value="Dup_hybrid_motif"/>
</dbReference>
<dbReference type="Pfam" id="PF00358">
    <property type="entry name" value="PTS_EIIA_1"/>
    <property type="match status" value="1"/>
</dbReference>
<dbReference type="PANTHER" id="PTHR45008:SF1">
    <property type="entry name" value="PTS SYSTEM GLUCOSE-SPECIFIC EIIA COMPONENT"/>
    <property type="match status" value="1"/>
</dbReference>
<dbReference type="InterPro" id="IPR001127">
    <property type="entry name" value="PTS_EIIA_1_perm"/>
</dbReference>
<dbReference type="Proteomes" id="UP001230220">
    <property type="component" value="Unassembled WGS sequence"/>
</dbReference>
<evidence type="ECO:0000256" key="6">
    <source>
        <dbReference type="ARBA" id="ARBA00022777"/>
    </source>
</evidence>
<keyword evidence="9" id="KW-1185">Reference proteome</keyword>
<dbReference type="PROSITE" id="PS51093">
    <property type="entry name" value="PTS_EIIA_TYPE_1"/>
    <property type="match status" value="1"/>
</dbReference>
<keyword evidence="2" id="KW-0813">Transport</keyword>